<dbReference type="InterPro" id="IPR036754">
    <property type="entry name" value="YbaK/aa-tRNA-synt-asso_dom_sf"/>
</dbReference>
<organism evidence="2">
    <name type="scientific">Thermofilum pendens</name>
    <dbReference type="NCBI Taxonomy" id="2269"/>
    <lineage>
        <taxon>Archaea</taxon>
        <taxon>Thermoproteota</taxon>
        <taxon>Thermoprotei</taxon>
        <taxon>Thermofilales</taxon>
        <taxon>Thermofilaceae</taxon>
        <taxon>Thermofilum</taxon>
    </lineage>
</organism>
<evidence type="ECO:0000313" key="2">
    <source>
        <dbReference type="EMBL" id="HGM46328.1"/>
    </source>
</evidence>
<gene>
    <name evidence="2" type="ORF">ENU21_01060</name>
</gene>
<dbReference type="InterPro" id="IPR007214">
    <property type="entry name" value="YbaK/aa-tRNA-synth-assoc-dom"/>
</dbReference>
<dbReference type="Pfam" id="PF04073">
    <property type="entry name" value="tRNA_edit"/>
    <property type="match status" value="1"/>
</dbReference>
<name>A0A7C4H9P4_THEPE</name>
<dbReference type="Gene3D" id="3.90.960.10">
    <property type="entry name" value="YbaK/aminoacyl-tRNA synthetase-associated domain"/>
    <property type="match status" value="1"/>
</dbReference>
<dbReference type="AlphaFoldDB" id="A0A7C4H9P4"/>
<comment type="caution">
    <text evidence="2">The sequence shown here is derived from an EMBL/GenBank/DDBJ whole genome shotgun (WGS) entry which is preliminary data.</text>
</comment>
<evidence type="ECO:0000259" key="1">
    <source>
        <dbReference type="Pfam" id="PF04073"/>
    </source>
</evidence>
<dbReference type="SUPFAM" id="SSF55826">
    <property type="entry name" value="YbaK/ProRS associated domain"/>
    <property type="match status" value="1"/>
</dbReference>
<dbReference type="PANTHER" id="PTHR30411:SF1">
    <property type="entry name" value="CYTOPLASMIC PROTEIN"/>
    <property type="match status" value="1"/>
</dbReference>
<dbReference type="EMBL" id="DTBQ01000030">
    <property type="protein sequence ID" value="HGM46328.1"/>
    <property type="molecule type" value="Genomic_DNA"/>
</dbReference>
<proteinExistence type="predicted"/>
<protein>
    <submittedName>
        <fullName evidence="2">Response regulator</fullName>
    </submittedName>
</protein>
<sequence length="151" mass="16569">MKSFLERAGVEYRLVEVPRASTSREAAENLGIELSRIAKTVVLVSEQGKAFLVVVRGDRRVDQAKLARLLGCKKLRLATDSEVIEATGYPPGGVPPVGHLRKLPVYLDEELLGGYYYVGGGDSQHLLFIKAEDILKLAEATVLNVPKKEHT</sequence>
<accession>A0A7C4H9P4</accession>
<dbReference type="GO" id="GO:0002161">
    <property type="term" value="F:aminoacyl-tRNA deacylase activity"/>
    <property type="evidence" value="ECO:0007669"/>
    <property type="project" value="InterPro"/>
</dbReference>
<reference evidence="2" key="1">
    <citation type="journal article" date="2020" name="mSystems">
        <title>Genome- and Community-Level Interaction Insights into Carbon Utilization and Element Cycling Functions of Hydrothermarchaeota in Hydrothermal Sediment.</title>
        <authorList>
            <person name="Zhou Z."/>
            <person name="Liu Y."/>
            <person name="Xu W."/>
            <person name="Pan J."/>
            <person name="Luo Z.H."/>
            <person name="Li M."/>
        </authorList>
    </citation>
    <scope>NUCLEOTIDE SEQUENCE</scope>
    <source>
        <strain evidence="2">SpSt-649</strain>
    </source>
</reference>
<feature type="domain" description="YbaK/aminoacyl-tRNA synthetase-associated" evidence="1">
    <location>
        <begin position="18"/>
        <end position="137"/>
    </location>
</feature>
<dbReference type="PANTHER" id="PTHR30411">
    <property type="entry name" value="CYTOPLASMIC PROTEIN"/>
    <property type="match status" value="1"/>
</dbReference>